<keyword evidence="3" id="KW-1185">Reference proteome</keyword>
<name>A0A5B0MTI9_PUCGR</name>
<feature type="region of interest" description="Disordered" evidence="1">
    <location>
        <begin position="1"/>
        <end position="25"/>
    </location>
</feature>
<dbReference type="AlphaFoldDB" id="A0A5B0MTI9"/>
<dbReference type="Proteomes" id="UP000324748">
    <property type="component" value="Unassembled WGS sequence"/>
</dbReference>
<evidence type="ECO:0000313" key="3">
    <source>
        <dbReference type="Proteomes" id="UP000324748"/>
    </source>
</evidence>
<sequence>MMILDPDRYQATDETSPKPASQYGRTCSDSLRHLVGGCARFKRDPHTRLESGHWAAVYHLNRVILGYTNESR</sequence>
<protein>
    <submittedName>
        <fullName evidence="2">Uncharacterized protein</fullName>
    </submittedName>
</protein>
<comment type="caution">
    <text evidence="2">The sequence shown here is derived from an EMBL/GenBank/DDBJ whole genome shotgun (WGS) entry which is preliminary data.</text>
</comment>
<feature type="compositionally biased region" description="Basic and acidic residues" evidence="1">
    <location>
        <begin position="1"/>
        <end position="11"/>
    </location>
</feature>
<proteinExistence type="predicted"/>
<organism evidence="2 3">
    <name type="scientific">Puccinia graminis f. sp. tritici</name>
    <dbReference type="NCBI Taxonomy" id="56615"/>
    <lineage>
        <taxon>Eukaryota</taxon>
        <taxon>Fungi</taxon>
        <taxon>Dikarya</taxon>
        <taxon>Basidiomycota</taxon>
        <taxon>Pucciniomycotina</taxon>
        <taxon>Pucciniomycetes</taxon>
        <taxon>Pucciniales</taxon>
        <taxon>Pucciniaceae</taxon>
        <taxon>Puccinia</taxon>
    </lineage>
</organism>
<reference evidence="2 3" key="1">
    <citation type="submission" date="2019-05" db="EMBL/GenBank/DDBJ databases">
        <title>Emergence of the Ug99 lineage of the wheat stem rust pathogen through somatic hybridization.</title>
        <authorList>
            <person name="Li F."/>
            <person name="Upadhyaya N.M."/>
            <person name="Sperschneider J."/>
            <person name="Matny O."/>
            <person name="Nguyen-Phuc H."/>
            <person name="Mago R."/>
            <person name="Raley C."/>
            <person name="Miller M.E."/>
            <person name="Silverstein K.A.T."/>
            <person name="Henningsen E."/>
            <person name="Hirsch C.D."/>
            <person name="Visser B."/>
            <person name="Pretorius Z.A."/>
            <person name="Steffenson B.J."/>
            <person name="Schwessinger B."/>
            <person name="Dodds P.N."/>
            <person name="Figueroa M."/>
        </authorList>
    </citation>
    <scope>NUCLEOTIDE SEQUENCE [LARGE SCALE GENOMIC DNA]</scope>
    <source>
        <strain evidence="2">21-0</strain>
    </source>
</reference>
<evidence type="ECO:0000256" key="1">
    <source>
        <dbReference type="SAM" id="MobiDB-lite"/>
    </source>
</evidence>
<accession>A0A5B0MTI9</accession>
<gene>
    <name evidence="2" type="ORF">PGT21_009816</name>
</gene>
<dbReference type="EMBL" id="VSWC01000132">
    <property type="protein sequence ID" value="KAA1079386.1"/>
    <property type="molecule type" value="Genomic_DNA"/>
</dbReference>
<evidence type="ECO:0000313" key="2">
    <source>
        <dbReference type="EMBL" id="KAA1079386.1"/>
    </source>
</evidence>